<evidence type="ECO:0000313" key="3">
    <source>
        <dbReference type="Proteomes" id="UP001597061"/>
    </source>
</evidence>
<keyword evidence="1" id="KW-0812">Transmembrane</keyword>
<keyword evidence="3" id="KW-1185">Reference proteome</keyword>
<name>A0ABW3JG37_9FLAO</name>
<dbReference type="EMBL" id="JBHTJI010000001">
    <property type="protein sequence ID" value="MFD0989021.1"/>
    <property type="molecule type" value="Genomic_DNA"/>
</dbReference>
<feature type="transmembrane region" description="Helical" evidence="1">
    <location>
        <begin position="6"/>
        <end position="24"/>
    </location>
</feature>
<accession>A0ABW3JG37</accession>
<evidence type="ECO:0000256" key="1">
    <source>
        <dbReference type="SAM" id="Phobius"/>
    </source>
</evidence>
<organism evidence="2 3">
    <name type="scientific">Mariniflexile jejuense</name>
    <dbReference type="NCBI Taxonomy" id="1173582"/>
    <lineage>
        <taxon>Bacteria</taxon>
        <taxon>Pseudomonadati</taxon>
        <taxon>Bacteroidota</taxon>
        <taxon>Flavobacteriia</taxon>
        <taxon>Flavobacteriales</taxon>
        <taxon>Flavobacteriaceae</taxon>
        <taxon>Mariniflexile</taxon>
    </lineage>
</organism>
<dbReference type="InterPro" id="IPR032593">
    <property type="entry name" value="DUF4907"/>
</dbReference>
<proteinExistence type="predicted"/>
<gene>
    <name evidence="2" type="ORF">ACFQ1R_02825</name>
</gene>
<sequence length="114" mass="13017">MNNKVKYSIAFLLILSVVLVFFIVKNTRFSSKAEIFKTAVYQTNAGFGYSISYNDKLLIKQDYIPTIQSNQSFCTYQDAEKVANLVKKKLNNNINPKITLLELKQLGIQLNCIN</sequence>
<dbReference type="Proteomes" id="UP001597061">
    <property type="component" value="Unassembled WGS sequence"/>
</dbReference>
<protein>
    <submittedName>
        <fullName evidence="2">DUF4907 domain-containing protein</fullName>
    </submittedName>
</protein>
<dbReference type="RefSeq" id="WP_379924596.1">
    <property type="nucleotide sequence ID" value="NZ_JBHTJI010000001.1"/>
</dbReference>
<keyword evidence="1" id="KW-0472">Membrane</keyword>
<evidence type="ECO:0000313" key="2">
    <source>
        <dbReference type="EMBL" id="MFD0989021.1"/>
    </source>
</evidence>
<reference evidence="3" key="1">
    <citation type="journal article" date="2019" name="Int. J. Syst. Evol. Microbiol.">
        <title>The Global Catalogue of Microorganisms (GCM) 10K type strain sequencing project: providing services to taxonomists for standard genome sequencing and annotation.</title>
        <authorList>
            <consortium name="The Broad Institute Genomics Platform"/>
            <consortium name="The Broad Institute Genome Sequencing Center for Infectious Disease"/>
            <person name="Wu L."/>
            <person name="Ma J."/>
        </authorList>
    </citation>
    <scope>NUCLEOTIDE SEQUENCE [LARGE SCALE GENOMIC DNA]</scope>
    <source>
        <strain evidence="3">CCUG 62414</strain>
    </source>
</reference>
<comment type="caution">
    <text evidence="2">The sequence shown here is derived from an EMBL/GenBank/DDBJ whole genome shotgun (WGS) entry which is preliminary data.</text>
</comment>
<dbReference type="Pfam" id="PF16250">
    <property type="entry name" value="DUF4907"/>
    <property type="match status" value="1"/>
</dbReference>
<keyword evidence="1" id="KW-1133">Transmembrane helix</keyword>